<gene>
    <name evidence="1" type="ORF">LY90DRAFT_515474</name>
</gene>
<evidence type="ECO:0000313" key="2">
    <source>
        <dbReference type="Proteomes" id="UP000193920"/>
    </source>
</evidence>
<organism evidence="1 2">
    <name type="scientific">Neocallimastix californiae</name>
    <dbReference type="NCBI Taxonomy" id="1754190"/>
    <lineage>
        <taxon>Eukaryota</taxon>
        <taxon>Fungi</taxon>
        <taxon>Fungi incertae sedis</taxon>
        <taxon>Chytridiomycota</taxon>
        <taxon>Chytridiomycota incertae sedis</taxon>
        <taxon>Neocallimastigomycetes</taxon>
        <taxon>Neocallimastigales</taxon>
        <taxon>Neocallimastigaceae</taxon>
        <taxon>Neocallimastix</taxon>
    </lineage>
</organism>
<sequence>MKKEYEKLSNKLKNSDNLNKEEINNLIIEFDKFKKFMDNKINEDKILQKQEIERQIKQIKHGDLRDRMPNKFREKSKLDYTYNTIDFEESYGTYKNFIQSLQKDNMSDEKYFSAITGKTYKPNENLST</sequence>
<keyword evidence="2" id="KW-1185">Reference proteome</keyword>
<accession>A0A1Y2AJ08</accession>
<evidence type="ECO:0000313" key="1">
    <source>
        <dbReference type="EMBL" id="ORY22551.1"/>
    </source>
</evidence>
<dbReference type="EMBL" id="MCOG01000246">
    <property type="protein sequence ID" value="ORY22551.1"/>
    <property type="molecule type" value="Genomic_DNA"/>
</dbReference>
<dbReference type="AlphaFoldDB" id="A0A1Y2AJ08"/>
<name>A0A1Y2AJ08_9FUNG</name>
<dbReference type="Proteomes" id="UP000193920">
    <property type="component" value="Unassembled WGS sequence"/>
</dbReference>
<protein>
    <submittedName>
        <fullName evidence="1">Uncharacterized protein</fullName>
    </submittedName>
</protein>
<comment type="caution">
    <text evidence="1">The sequence shown here is derived from an EMBL/GenBank/DDBJ whole genome shotgun (WGS) entry which is preliminary data.</text>
</comment>
<proteinExistence type="predicted"/>
<reference evidence="1 2" key="1">
    <citation type="submission" date="2016-08" db="EMBL/GenBank/DDBJ databases">
        <title>A Parts List for Fungal Cellulosomes Revealed by Comparative Genomics.</title>
        <authorList>
            <consortium name="DOE Joint Genome Institute"/>
            <person name="Haitjema C.H."/>
            <person name="Gilmore S.P."/>
            <person name="Henske J.K."/>
            <person name="Solomon K.V."/>
            <person name="De Groot R."/>
            <person name="Kuo A."/>
            <person name="Mondo S.J."/>
            <person name="Salamov A.A."/>
            <person name="Labutti K."/>
            <person name="Zhao Z."/>
            <person name="Chiniquy J."/>
            <person name="Barry K."/>
            <person name="Brewer H.M."/>
            <person name="Purvine S.O."/>
            <person name="Wright A.T."/>
            <person name="Boxma B."/>
            <person name="Van Alen T."/>
            <person name="Hackstein J.H."/>
            <person name="Baker S.E."/>
            <person name="Grigoriev I.V."/>
            <person name="O'Malley M.A."/>
        </authorList>
    </citation>
    <scope>NUCLEOTIDE SEQUENCE [LARGE SCALE GENOMIC DNA]</scope>
    <source>
        <strain evidence="1 2">G1</strain>
    </source>
</reference>